<evidence type="ECO:0000313" key="5">
    <source>
        <dbReference type="Proteomes" id="UP000260640"/>
    </source>
</evidence>
<keyword evidence="1" id="KW-0378">Hydrolase</keyword>
<dbReference type="EMBL" id="QSPP01000050">
    <property type="protein sequence ID" value="RGJ84277.1"/>
    <property type="molecule type" value="Genomic_DNA"/>
</dbReference>
<dbReference type="Gene3D" id="3.40.50.1110">
    <property type="entry name" value="SGNH hydrolase"/>
    <property type="match status" value="2"/>
</dbReference>
<dbReference type="InterPro" id="IPR039329">
    <property type="entry name" value="SIAE"/>
</dbReference>
<dbReference type="InterPro" id="IPR036514">
    <property type="entry name" value="SGNH_hydro_sf"/>
</dbReference>
<accession>A0A3E4JIA8</accession>
<dbReference type="InterPro" id="IPR013783">
    <property type="entry name" value="Ig-like_fold"/>
</dbReference>
<dbReference type="GO" id="GO:0005975">
    <property type="term" value="P:carbohydrate metabolic process"/>
    <property type="evidence" value="ECO:0007669"/>
    <property type="project" value="TreeGrafter"/>
</dbReference>
<dbReference type="Gene3D" id="2.60.120.260">
    <property type="entry name" value="Galactose-binding domain-like"/>
    <property type="match status" value="1"/>
</dbReference>
<dbReference type="Pfam" id="PF03629">
    <property type="entry name" value="SASA"/>
    <property type="match status" value="2"/>
</dbReference>
<evidence type="ECO:0000256" key="2">
    <source>
        <dbReference type="SAM" id="SignalP"/>
    </source>
</evidence>
<comment type="caution">
    <text evidence="4">The sequence shown here is derived from an EMBL/GenBank/DDBJ whole genome shotgun (WGS) entry which is preliminary data.</text>
</comment>
<proteinExistence type="predicted"/>
<feature type="domain" description="Sialate O-acetylesterase" evidence="3">
    <location>
        <begin position="424"/>
        <end position="539"/>
    </location>
</feature>
<dbReference type="SUPFAM" id="SSF52266">
    <property type="entry name" value="SGNH hydrolase"/>
    <property type="match status" value="1"/>
</dbReference>
<feature type="signal peptide" evidence="2">
    <location>
        <begin position="1"/>
        <end position="20"/>
    </location>
</feature>
<keyword evidence="2" id="KW-0732">Signal</keyword>
<dbReference type="InterPro" id="IPR008979">
    <property type="entry name" value="Galactose-bd-like_sf"/>
</dbReference>
<dbReference type="GO" id="GO:0001681">
    <property type="term" value="F:sialate O-acetylesterase activity"/>
    <property type="evidence" value="ECO:0007669"/>
    <property type="project" value="InterPro"/>
</dbReference>
<dbReference type="PANTHER" id="PTHR22901">
    <property type="entry name" value="SIALATE O-ACETYLESTERASE"/>
    <property type="match status" value="1"/>
</dbReference>
<gene>
    <name evidence="4" type="ORF">DXD46_14410</name>
</gene>
<evidence type="ECO:0000259" key="3">
    <source>
        <dbReference type="Pfam" id="PF03629"/>
    </source>
</evidence>
<reference evidence="4 5" key="1">
    <citation type="submission" date="2018-08" db="EMBL/GenBank/DDBJ databases">
        <title>A genome reference for cultivated species of the human gut microbiota.</title>
        <authorList>
            <person name="Zou Y."/>
            <person name="Xue W."/>
            <person name="Luo G."/>
        </authorList>
    </citation>
    <scope>NUCLEOTIDE SEQUENCE [LARGE SCALE GENOMIC DNA]</scope>
    <source>
        <strain evidence="4 5">TM05-16</strain>
    </source>
</reference>
<evidence type="ECO:0000256" key="1">
    <source>
        <dbReference type="ARBA" id="ARBA00022801"/>
    </source>
</evidence>
<dbReference type="SUPFAM" id="SSF49785">
    <property type="entry name" value="Galactose-binding domain-like"/>
    <property type="match status" value="1"/>
</dbReference>
<feature type="domain" description="Sialate O-acetylesterase" evidence="3">
    <location>
        <begin position="105"/>
        <end position="215"/>
    </location>
</feature>
<evidence type="ECO:0000313" key="4">
    <source>
        <dbReference type="EMBL" id="RGJ84277.1"/>
    </source>
</evidence>
<feature type="chain" id="PRO_5017660660" evidence="2">
    <location>
        <begin position="21"/>
        <end position="651"/>
    </location>
</feature>
<sequence>MWKCICMAVALWGCTGVLQAKVVLPSVFTDNMVLQQKTDITFYGDATKNKQLTVKTGWNGKEYHTEADGQGKWSLKIPTPAAGGPYEITFSDGKKLQLKNVMIGEVWFCSGQSNMEMPVAGWGKVMNYEQEIAEAAYPAIRLFQVKKNTSLAPLKEVESTLGGWQECSSATVPEFSALAYFYARALWKELNVPIGVIDCTWGGTPAEAWMNHETLRQVMGFREEMDKLERLGFDPNRMEQAYSEERAHWQSLFTEKDKGMENGKLCWTAPSLSEEDWQTISLPGYWEGKGLKDFDGIIWFRRSLEIPAEWAGKPLTLRLGMIDDEDITYFNGVEIARGAGYMTPRTYTIPAKLVKAGKAVLAVRVSDFGGEGGIHGKAEELYVEADGKRISLAGDWKYRIGLSLKGFPPAPVSPIQSSSYPTVLFNAMVKPWTAFPIKGVIWYQGEANVGRSEQYGDLFPALITDWRRQWRSNFPFYFVQLANFMESKKIQPNSEWAALREAQTKALKLDQVGMAVTIDIGLADDIHPKNKQEVGRRLALLALAGSYGKNVSSSAPVFQNYIIKGDKMELDFGQKQDGFKIKDTTLKGFTIAGPDRVFYSAEAMVQNGKIIVSSPKVSVPLAARYGWADNPDCNLYGENGLPVAPFRTDCW</sequence>
<name>A0A3E4JIA8_PHOVU</name>
<dbReference type="Proteomes" id="UP000260640">
    <property type="component" value="Unassembled WGS sequence"/>
</dbReference>
<dbReference type="Gene3D" id="2.60.40.10">
    <property type="entry name" value="Immunoglobulins"/>
    <property type="match status" value="1"/>
</dbReference>
<dbReference type="PANTHER" id="PTHR22901:SF0">
    <property type="entry name" value="SIALATE O-ACETYLESTERASE"/>
    <property type="match status" value="1"/>
</dbReference>
<dbReference type="InterPro" id="IPR005181">
    <property type="entry name" value="SASA"/>
</dbReference>
<dbReference type="AlphaFoldDB" id="A0A3E4JIA8"/>
<organism evidence="4 5">
    <name type="scientific">Phocaeicola vulgatus</name>
    <name type="common">Bacteroides vulgatus</name>
    <dbReference type="NCBI Taxonomy" id="821"/>
    <lineage>
        <taxon>Bacteria</taxon>
        <taxon>Pseudomonadati</taxon>
        <taxon>Bacteroidota</taxon>
        <taxon>Bacteroidia</taxon>
        <taxon>Bacteroidales</taxon>
        <taxon>Bacteroidaceae</taxon>
        <taxon>Phocaeicola</taxon>
    </lineage>
</organism>
<protein>
    <submittedName>
        <fullName evidence="4">9-O-acetylesterase</fullName>
    </submittedName>
</protein>